<dbReference type="InterPro" id="IPR002501">
    <property type="entry name" value="PsdUridine_synth_N"/>
</dbReference>
<dbReference type="PANTHER" id="PTHR13767">
    <property type="entry name" value="TRNA-PSEUDOURIDINE SYNTHASE"/>
    <property type="match status" value="1"/>
</dbReference>
<evidence type="ECO:0000256" key="2">
    <source>
        <dbReference type="ARBA" id="ARBA00005642"/>
    </source>
</evidence>
<comment type="catalytic activity">
    <reaction evidence="1 5">
        <text>uridine(55) in tRNA = pseudouridine(55) in tRNA</text>
        <dbReference type="Rhea" id="RHEA:42532"/>
        <dbReference type="Rhea" id="RHEA-COMP:10101"/>
        <dbReference type="Rhea" id="RHEA-COMP:10102"/>
        <dbReference type="ChEBI" id="CHEBI:65314"/>
        <dbReference type="ChEBI" id="CHEBI:65315"/>
        <dbReference type="EC" id="5.4.99.25"/>
    </reaction>
</comment>
<dbReference type="InterPro" id="IPR014780">
    <property type="entry name" value="tRNA_psdUridine_synth_TruB"/>
</dbReference>
<dbReference type="RefSeq" id="WP_289606697.1">
    <property type="nucleotide sequence ID" value="NZ_JAUDCG010000003.1"/>
</dbReference>
<keyword evidence="9" id="KW-1185">Reference proteome</keyword>
<evidence type="ECO:0000256" key="3">
    <source>
        <dbReference type="ARBA" id="ARBA00022694"/>
    </source>
</evidence>
<reference evidence="8" key="1">
    <citation type="submission" date="2023-06" db="EMBL/GenBank/DDBJ databases">
        <title>Identification and characterization of horizontal gene transfer across gut microbiota members of farm animals based on homology search.</title>
        <authorList>
            <person name="Schwarzerova J."/>
            <person name="Nykrynova M."/>
            <person name="Jureckova K."/>
            <person name="Cejkova D."/>
            <person name="Rychlik I."/>
        </authorList>
    </citation>
    <scope>NUCLEOTIDE SEQUENCE</scope>
    <source>
        <strain evidence="8">ET39</strain>
    </source>
</reference>
<proteinExistence type="inferred from homology"/>
<sequence length="278" mass="31177">MDGILLINKEAGMTSHDVVNRLRKILHERRIGHSGTLDPQARGVLLVLIGKACKILPFLADTDKEYIAQLQLGKRTLSDDIWGEVLEEREIRPIEDLSALCAGFQGEIQQKPPLVSSIKVNGRKLYEYARNNESVEVPMRTVHVYEIEVLDARSLTFRVACSSGTYVRSLCRDMAEKSGNLGCMASLTRTKVGRFSLDQCYTLEQVEAGAYQLLEADALLTHIPIVDYEPIKDIYNGKSVHMALPQPQPLVRIQDDGRTIALYAHSHGDVYRCARGIW</sequence>
<evidence type="ECO:0000313" key="8">
    <source>
        <dbReference type="EMBL" id="MDM8156228.1"/>
    </source>
</evidence>
<feature type="active site" description="Nucleophile" evidence="5">
    <location>
        <position position="38"/>
    </location>
</feature>
<comment type="similarity">
    <text evidence="2 5">Belongs to the pseudouridine synthase TruB family. Type 1 subfamily.</text>
</comment>
<evidence type="ECO:0000313" key="9">
    <source>
        <dbReference type="Proteomes" id="UP001529340"/>
    </source>
</evidence>
<dbReference type="GO" id="GO:0160148">
    <property type="term" value="F:tRNA pseudouridine(55) synthase activity"/>
    <property type="evidence" value="ECO:0007669"/>
    <property type="project" value="UniProtKB-EC"/>
</dbReference>
<dbReference type="NCBIfam" id="TIGR00431">
    <property type="entry name" value="TruB"/>
    <property type="match status" value="1"/>
</dbReference>
<dbReference type="InterPro" id="IPR032819">
    <property type="entry name" value="TruB_C"/>
</dbReference>
<evidence type="ECO:0000256" key="5">
    <source>
        <dbReference type="HAMAP-Rule" id="MF_01080"/>
    </source>
</evidence>
<reference evidence="8" key="2">
    <citation type="submission" date="2023-06" db="EMBL/GenBank/DDBJ databases">
        <authorList>
            <person name="Zeman M."/>
            <person name="Kubasova T."/>
            <person name="Jahodarova E."/>
            <person name="Nykrynova M."/>
            <person name="Rychlik I."/>
        </authorList>
    </citation>
    <scope>NUCLEOTIDE SEQUENCE</scope>
    <source>
        <strain evidence="8">ET39</strain>
    </source>
</reference>
<dbReference type="Pfam" id="PF01509">
    <property type="entry name" value="TruB_N"/>
    <property type="match status" value="1"/>
</dbReference>
<comment type="caution">
    <text evidence="8">The sequence shown here is derived from an EMBL/GenBank/DDBJ whole genome shotgun (WGS) entry which is preliminary data.</text>
</comment>
<dbReference type="EMBL" id="JAUDCG010000003">
    <property type="protein sequence ID" value="MDM8156228.1"/>
    <property type="molecule type" value="Genomic_DNA"/>
</dbReference>
<comment type="function">
    <text evidence="5">Responsible for synthesis of pseudouridine from uracil-55 in the psi GC loop of transfer RNAs.</text>
</comment>
<protein>
    <recommendedName>
        <fullName evidence="5">tRNA pseudouridine synthase B</fullName>
        <ecNumber evidence="5">5.4.99.25</ecNumber>
    </recommendedName>
    <alternativeName>
        <fullName evidence="5">tRNA pseudouridine(55) synthase</fullName>
        <shortName evidence="5">Psi55 synthase</shortName>
    </alternativeName>
    <alternativeName>
        <fullName evidence="5">tRNA pseudouridylate synthase</fullName>
    </alternativeName>
    <alternativeName>
        <fullName evidence="5">tRNA-uridine isomerase</fullName>
    </alternativeName>
</protein>
<accession>A0ABT7U9B6</accession>
<keyword evidence="3 5" id="KW-0819">tRNA processing</keyword>
<dbReference type="PANTHER" id="PTHR13767:SF2">
    <property type="entry name" value="PSEUDOURIDYLATE SYNTHASE TRUB1"/>
    <property type="match status" value="1"/>
</dbReference>
<dbReference type="Gene3D" id="3.30.2350.10">
    <property type="entry name" value="Pseudouridine synthase"/>
    <property type="match status" value="1"/>
</dbReference>
<name>A0ABT7U9B6_9FIRM</name>
<organism evidence="8 9">
    <name type="scientific">Amedibacillus dolichus</name>
    <dbReference type="NCBI Taxonomy" id="31971"/>
    <lineage>
        <taxon>Bacteria</taxon>
        <taxon>Bacillati</taxon>
        <taxon>Bacillota</taxon>
        <taxon>Erysipelotrichia</taxon>
        <taxon>Erysipelotrichales</taxon>
        <taxon>Erysipelotrichaceae</taxon>
        <taxon>Amedibacillus</taxon>
    </lineage>
</organism>
<evidence type="ECO:0000259" key="6">
    <source>
        <dbReference type="Pfam" id="PF01509"/>
    </source>
</evidence>
<evidence type="ECO:0000256" key="1">
    <source>
        <dbReference type="ARBA" id="ARBA00000385"/>
    </source>
</evidence>
<dbReference type="Proteomes" id="UP001529340">
    <property type="component" value="Unassembled WGS sequence"/>
</dbReference>
<evidence type="ECO:0000256" key="4">
    <source>
        <dbReference type="ARBA" id="ARBA00023235"/>
    </source>
</evidence>
<dbReference type="InterPro" id="IPR020103">
    <property type="entry name" value="PsdUridine_synth_cat_dom_sf"/>
</dbReference>
<evidence type="ECO:0000259" key="7">
    <source>
        <dbReference type="Pfam" id="PF16198"/>
    </source>
</evidence>
<feature type="domain" description="tRNA pseudouridylate synthase B C-terminal" evidence="7">
    <location>
        <begin position="168"/>
        <end position="211"/>
    </location>
</feature>
<dbReference type="EC" id="5.4.99.25" evidence="5"/>
<dbReference type="SUPFAM" id="SSF55120">
    <property type="entry name" value="Pseudouridine synthase"/>
    <property type="match status" value="1"/>
</dbReference>
<dbReference type="CDD" id="cd02573">
    <property type="entry name" value="PseudoU_synth_EcTruB"/>
    <property type="match status" value="1"/>
</dbReference>
<keyword evidence="4 5" id="KW-0413">Isomerase</keyword>
<feature type="domain" description="Pseudouridine synthase II N-terminal" evidence="6">
    <location>
        <begin position="23"/>
        <end position="167"/>
    </location>
</feature>
<gene>
    <name evidence="5 8" type="primary">truB</name>
    <name evidence="8" type="ORF">QUV96_01095</name>
</gene>
<dbReference type="Pfam" id="PF16198">
    <property type="entry name" value="TruB_C_2"/>
    <property type="match status" value="1"/>
</dbReference>
<dbReference type="HAMAP" id="MF_01080">
    <property type="entry name" value="TruB_bact"/>
    <property type="match status" value="1"/>
</dbReference>